<dbReference type="RefSeq" id="WP_025022223.1">
    <property type="nucleotide sequence ID" value="NZ_AZGD01000100.1"/>
</dbReference>
<evidence type="ECO:0000313" key="1">
    <source>
        <dbReference type="EMBL" id="KRM17893.1"/>
    </source>
</evidence>
<sequence length="62" mass="7143">MESRKLSDFAEKIVQYQESNHLTDAEFALLVRLSVERFHALKTMKVKPTGDEIDVINTVVNH</sequence>
<dbReference type="AlphaFoldDB" id="A0A0R1WKC6"/>
<gene>
    <name evidence="1" type="ORF">FC40_GL001101</name>
</gene>
<name>A0A0R1WKC6_9LACO</name>
<keyword evidence="2" id="KW-1185">Reference proteome</keyword>
<dbReference type="NCBIfam" id="NF040507">
    <property type="entry name" value="LBP_cg2779_fam"/>
    <property type="match status" value="1"/>
</dbReference>
<dbReference type="InterPro" id="IPR059218">
    <property type="entry name" value="LBP_cg2779-like"/>
</dbReference>
<comment type="caution">
    <text evidence="1">The sequence shown here is derived from an EMBL/GenBank/DDBJ whole genome shotgun (WGS) entry which is preliminary data.</text>
</comment>
<dbReference type="STRING" id="1423755.FC40_GL001101"/>
<dbReference type="Proteomes" id="UP000051054">
    <property type="component" value="Unassembled WGS sequence"/>
</dbReference>
<reference evidence="1 2" key="1">
    <citation type="journal article" date="2015" name="Genome Announc.">
        <title>Expanding the biotechnology potential of lactobacilli through comparative genomics of 213 strains and associated genera.</title>
        <authorList>
            <person name="Sun Z."/>
            <person name="Harris H.M."/>
            <person name="McCann A."/>
            <person name="Guo C."/>
            <person name="Argimon S."/>
            <person name="Zhang W."/>
            <person name="Yang X."/>
            <person name="Jeffery I.B."/>
            <person name="Cooney J.C."/>
            <person name="Kagawa T.F."/>
            <person name="Liu W."/>
            <person name="Song Y."/>
            <person name="Salvetti E."/>
            <person name="Wrobel A."/>
            <person name="Rasinkangas P."/>
            <person name="Parkhill J."/>
            <person name="Rea M.C."/>
            <person name="O'Sullivan O."/>
            <person name="Ritari J."/>
            <person name="Douillard F.P."/>
            <person name="Paul Ross R."/>
            <person name="Yang R."/>
            <person name="Briner A.E."/>
            <person name="Felis G.E."/>
            <person name="de Vos W.M."/>
            <person name="Barrangou R."/>
            <person name="Klaenhammer T.R."/>
            <person name="Caufield P.W."/>
            <person name="Cui Y."/>
            <person name="Zhang H."/>
            <person name="O'Toole P.W."/>
        </authorList>
    </citation>
    <scope>NUCLEOTIDE SEQUENCE [LARGE SCALE GENOMIC DNA]</scope>
    <source>
        <strain evidence="1 2">DSM 18933</strain>
    </source>
</reference>
<dbReference type="PATRIC" id="fig|1423755.3.peg.1162"/>
<accession>A0A0R1WKC6</accession>
<evidence type="ECO:0000313" key="2">
    <source>
        <dbReference type="Proteomes" id="UP000051054"/>
    </source>
</evidence>
<proteinExistence type="predicted"/>
<dbReference type="EMBL" id="AZGD01000100">
    <property type="protein sequence ID" value="KRM17893.1"/>
    <property type="molecule type" value="Genomic_DNA"/>
</dbReference>
<organism evidence="1 2">
    <name type="scientific">Ligilactobacillus hayakitensis DSM 18933 = JCM 14209</name>
    <dbReference type="NCBI Taxonomy" id="1423755"/>
    <lineage>
        <taxon>Bacteria</taxon>
        <taxon>Bacillati</taxon>
        <taxon>Bacillota</taxon>
        <taxon>Bacilli</taxon>
        <taxon>Lactobacillales</taxon>
        <taxon>Lactobacillaceae</taxon>
        <taxon>Ligilactobacillus</taxon>
    </lineage>
</organism>
<protein>
    <submittedName>
        <fullName evidence="1">Uncharacterized protein</fullName>
    </submittedName>
</protein>
<dbReference type="OrthoDB" id="2246554at2"/>